<evidence type="ECO:0000313" key="1">
    <source>
        <dbReference type="EMBL" id="CDZ97598.1"/>
    </source>
</evidence>
<name>A0A0F7SIP7_PHARH</name>
<protein>
    <submittedName>
        <fullName evidence="1">Uncharacterized protein</fullName>
    </submittedName>
</protein>
<reference evidence="1" key="1">
    <citation type="submission" date="2014-08" db="EMBL/GenBank/DDBJ databases">
        <authorList>
            <person name="Sharma Rahul"/>
            <person name="Thines Marco"/>
        </authorList>
    </citation>
    <scope>NUCLEOTIDE SEQUENCE</scope>
</reference>
<dbReference type="AlphaFoldDB" id="A0A0F7SIP7"/>
<accession>A0A0F7SIP7</accession>
<organism evidence="1">
    <name type="scientific">Phaffia rhodozyma</name>
    <name type="common">Yeast</name>
    <name type="synonym">Xanthophyllomyces dendrorhous</name>
    <dbReference type="NCBI Taxonomy" id="264483"/>
    <lineage>
        <taxon>Eukaryota</taxon>
        <taxon>Fungi</taxon>
        <taxon>Dikarya</taxon>
        <taxon>Basidiomycota</taxon>
        <taxon>Agaricomycotina</taxon>
        <taxon>Tremellomycetes</taxon>
        <taxon>Cystofilobasidiales</taxon>
        <taxon>Mrakiaceae</taxon>
        <taxon>Phaffia</taxon>
    </lineage>
</organism>
<dbReference type="EMBL" id="LN483236">
    <property type="protein sequence ID" value="CDZ97598.1"/>
    <property type="molecule type" value="Genomic_DNA"/>
</dbReference>
<sequence>MLSRTISLHLLDLFPESSNSISRLGTRVDGMRVTRSASVLGPFDTGFSGPILRQMATGQLRRRTILC</sequence>
<proteinExistence type="predicted"/>